<evidence type="ECO:0000256" key="4">
    <source>
        <dbReference type="ARBA" id="ARBA00022833"/>
    </source>
</evidence>
<dbReference type="GO" id="GO:0019748">
    <property type="term" value="P:secondary metabolic process"/>
    <property type="evidence" value="ECO:0007669"/>
    <property type="project" value="TreeGrafter"/>
</dbReference>
<organism evidence="10 11">
    <name type="scientific">Fusarium proliferatum (strain ET1)</name>
    <name type="common">Orchid endophyte fungus</name>
    <dbReference type="NCBI Taxonomy" id="1227346"/>
    <lineage>
        <taxon>Eukaryota</taxon>
        <taxon>Fungi</taxon>
        <taxon>Dikarya</taxon>
        <taxon>Ascomycota</taxon>
        <taxon>Pezizomycotina</taxon>
        <taxon>Sordariomycetes</taxon>
        <taxon>Hypocreomycetidae</taxon>
        <taxon>Hypocreales</taxon>
        <taxon>Nectriaceae</taxon>
        <taxon>Fusarium</taxon>
        <taxon>Fusarium fujikuroi species complex</taxon>
    </lineage>
</organism>
<dbReference type="GO" id="GO:0005829">
    <property type="term" value="C:cytosol"/>
    <property type="evidence" value="ECO:0007669"/>
    <property type="project" value="TreeGrafter"/>
</dbReference>
<reference evidence="11" key="1">
    <citation type="journal article" date="2016" name="Genome Biol. Evol.">
        <title>Comparative 'omics' of the Fusarium fujikuroi species complex highlights differences in genetic potential and metabolite synthesis.</title>
        <authorList>
            <person name="Niehaus E.-M."/>
            <person name="Muensterkoetter M."/>
            <person name="Proctor R.H."/>
            <person name="Brown D.W."/>
            <person name="Sharon A."/>
            <person name="Idan Y."/>
            <person name="Oren-Young L."/>
            <person name="Sieber C.M."/>
            <person name="Novak O."/>
            <person name="Pencik A."/>
            <person name="Tarkowska D."/>
            <person name="Hromadova K."/>
            <person name="Freeman S."/>
            <person name="Maymon M."/>
            <person name="Elazar M."/>
            <person name="Youssef S.A."/>
            <person name="El-Shabrawy E.S.M."/>
            <person name="Shalaby A.B.A."/>
            <person name="Houterman P."/>
            <person name="Brock N.L."/>
            <person name="Burkhardt I."/>
            <person name="Tsavkelova E.A."/>
            <person name="Dickschat J.S."/>
            <person name="Galuszka P."/>
            <person name="Gueldener U."/>
            <person name="Tudzynski B."/>
        </authorList>
    </citation>
    <scope>NUCLEOTIDE SEQUENCE [LARGE SCALE GENOMIC DNA]</scope>
    <source>
        <strain evidence="11">ET1</strain>
    </source>
</reference>
<comment type="similarity">
    <text evidence="1">Belongs to the metallo-dependent hydrolases superfamily. ACMSD family.</text>
</comment>
<evidence type="ECO:0000259" key="9">
    <source>
        <dbReference type="Pfam" id="PF04909"/>
    </source>
</evidence>
<dbReference type="GO" id="GO:0047596">
    <property type="term" value="F:6-methylsalicylate decarboxylase activity"/>
    <property type="evidence" value="ECO:0007669"/>
    <property type="project" value="UniProtKB-EC"/>
</dbReference>
<dbReference type="SUPFAM" id="SSF51556">
    <property type="entry name" value="Metallo-dependent hydrolases"/>
    <property type="match status" value="1"/>
</dbReference>
<keyword evidence="3 8" id="KW-0210">Decarboxylase</keyword>
<sequence length="252" mass="27529">MSVSAPGVQIAGTGQAARDLARTCNKYLVTTATKSAYGKRLGFFGVLPDWRDVNDMLLSNPLFLPIWQKLQDYKALIFIHPDSSWVGPKFIAGGLPQPIVDFPLATTRTAVDLIMTKTLPKFPDTDITLSHAGGRLSFIANRSLGSLSVPDINQIIGYSMADAKADLGRFYFDVALSTSAAQLHGLLDAVDADHIPFGSDYPYAPAFAIDALLLQYAQFVAMDKRGPLIRPEKLRANSLSLLNKHAFKRAFK</sequence>
<dbReference type="GO" id="GO:0016787">
    <property type="term" value="F:hydrolase activity"/>
    <property type="evidence" value="ECO:0007669"/>
    <property type="project" value="InterPro"/>
</dbReference>
<evidence type="ECO:0000256" key="2">
    <source>
        <dbReference type="ARBA" id="ARBA00022723"/>
    </source>
</evidence>
<dbReference type="Proteomes" id="UP000183971">
    <property type="component" value="Unassembled WGS sequence"/>
</dbReference>
<comment type="caution">
    <text evidence="10">The sequence shown here is derived from an EMBL/GenBank/DDBJ whole genome shotgun (WGS) entry which is preliminary data.</text>
</comment>
<dbReference type="EC" id="4.1.1.52" evidence="7"/>
<dbReference type="Pfam" id="PF04909">
    <property type="entry name" value="Amidohydro_2"/>
    <property type="match status" value="1"/>
</dbReference>
<dbReference type="GO" id="GO:0046872">
    <property type="term" value="F:metal ion binding"/>
    <property type="evidence" value="ECO:0007669"/>
    <property type="project" value="UniProtKB-KW"/>
</dbReference>
<keyword evidence="5 8" id="KW-0456">Lyase</keyword>
<dbReference type="AlphaFoldDB" id="A0A1L7W9Y9"/>
<evidence type="ECO:0000256" key="7">
    <source>
        <dbReference type="ARBA" id="ARBA00038889"/>
    </source>
</evidence>
<accession>A0A1L7W9Y9</accession>
<keyword evidence="4" id="KW-0862">Zinc</keyword>
<keyword evidence="2" id="KW-0479">Metal-binding</keyword>
<dbReference type="InterPro" id="IPR032465">
    <property type="entry name" value="ACMSD"/>
</dbReference>
<name>A0A1L7W9Y9_FUSPR</name>
<gene>
    <name evidence="10" type="ORF">FPRO_08839</name>
</gene>
<evidence type="ECO:0000313" key="10">
    <source>
        <dbReference type="EMBL" id="CZR49420.1"/>
    </source>
</evidence>
<dbReference type="PANTHER" id="PTHR21240">
    <property type="entry name" value="2-AMINO-3-CARBOXYLMUCONATE-6-SEMIALDEHYDE DECARBOXYLASE"/>
    <property type="match status" value="1"/>
</dbReference>
<evidence type="ECO:0000256" key="8">
    <source>
        <dbReference type="RuleBase" id="RU366045"/>
    </source>
</evidence>
<protein>
    <recommendedName>
        <fullName evidence="7">6-methylsalicylate decarboxylase</fullName>
        <ecNumber evidence="7">4.1.1.52</ecNumber>
    </recommendedName>
</protein>
<proteinExistence type="inferred from homology"/>
<dbReference type="PANTHER" id="PTHR21240:SF29">
    <property type="entry name" value="AMIDOHYDROLASE-RELATED DOMAIN-CONTAINING PROTEIN"/>
    <property type="match status" value="1"/>
</dbReference>
<feature type="domain" description="Amidohydrolase-related" evidence="9">
    <location>
        <begin position="41"/>
        <end position="214"/>
    </location>
</feature>
<evidence type="ECO:0000313" key="11">
    <source>
        <dbReference type="Proteomes" id="UP000183971"/>
    </source>
</evidence>
<keyword evidence="11" id="KW-1185">Reference proteome</keyword>
<evidence type="ECO:0000256" key="3">
    <source>
        <dbReference type="ARBA" id="ARBA00022793"/>
    </source>
</evidence>
<dbReference type="InterPro" id="IPR032466">
    <property type="entry name" value="Metal_Hydrolase"/>
</dbReference>
<dbReference type="GeneID" id="42053715"/>
<evidence type="ECO:0000256" key="6">
    <source>
        <dbReference type="ARBA" id="ARBA00036832"/>
    </source>
</evidence>
<evidence type="ECO:0000256" key="1">
    <source>
        <dbReference type="ARBA" id="ARBA00005871"/>
    </source>
</evidence>
<dbReference type="Gene3D" id="3.20.20.140">
    <property type="entry name" value="Metal-dependent hydrolases"/>
    <property type="match status" value="1"/>
</dbReference>
<comment type="catalytic activity">
    <reaction evidence="6">
        <text>6-methylsalicylate + H(+) = 3-methylphenol + CO2</text>
        <dbReference type="Rhea" id="RHEA:23112"/>
        <dbReference type="ChEBI" id="CHEBI:15378"/>
        <dbReference type="ChEBI" id="CHEBI:16526"/>
        <dbReference type="ChEBI" id="CHEBI:17231"/>
        <dbReference type="ChEBI" id="CHEBI:36658"/>
        <dbReference type="EC" id="4.1.1.52"/>
    </reaction>
    <physiologicalReaction direction="left-to-right" evidence="6">
        <dbReference type="Rhea" id="RHEA:23113"/>
    </physiologicalReaction>
</comment>
<dbReference type="VEuPathDB" id="FungiDB:FPRO_08839"/>
<evidence type="ECO:0000256" key="5">
    <source>
        <dbReference type="ARBA" id="ARBA00023239"/>
    </source>
</evidence>
<dbReference type="RefSeq" id="XP_031089922.1">
    <property type="nucleotide sequence ID" value="XM_031224688.1"/>
</dbReference>
<dbReference type="InterPro" id="IPR006680">
    <property type="entry name" value="Amidohydro-rel"/>
</dbReference>
<dbReference type="EMBL" id="FJOF01000016">
    <property type="protein sequence ID" value="CZR49420.1"/>
    <property type="molecule type" value="Genomic_DNA"/>
</dbReference>